<sequence length="70" mass="8309">MNKKIDEDNLSNVSYSHVRDLNPVTTDSNGLRALVEVHIEDYKEKNLKDFALWESFKNNFSVWTCEMWDK</sequence>
<comment type="caution">
    <text evidence="1">The sequence shown here is derived from an EMBL/GenBank/DDBJ whole genome shotgun (WGS) entry which is preliminary data.</text>
</comment>
<dbReference type="EMBL" id="MCBQ01011650">
    <property type="protein sequence ID" value="RKF65801.1"/>
    <property type="molecule type" value="Genomic_DNA"/>
</dbReference>
<reference evidence="1 2" key="1">
    <citation type="journal article" date="2018" name="BMC Genomics">
        <title>Comparative genome analyses reveal sequence features reflecting distinct modes of host-adaptation between dicot and monocot powdery mildew.</title>
        <authorList>
            <person name="Wu Y."/>
            <person name="Ma X."/>
            <person name="Pan Z."/>
            <person name="Kale S.D."/>
            <person name="Song Y."/>
            <person name="King H."/>
            <person name="Zhang Q."/>
            <person name="Presley C."/>
            <person name="Deng X."/>
            <person name="Wei C.I."/>
            <person name="Xiao S."/>
        </authorList>
    </citation>
    <scope>NUCLEOTIDE SEQUENCE [LARGE SCALE GENOMIC DNA]</scope>
    <source>
        <strain evidence="1">UMSG3</strain>
    </source>
</reference>
<evidence type="ECO:0000313" key="2">
    <source>
        <dbReference type="Proteomes" id="UP000283383"/>
    </source>
</evidence>
<gene>
    <name evidence="1" type="ORF">GcM3_116018</name>
</gene>
<proteinExistence type="predicted"/>
<feature type="non-terminal residue" evidence="1">
    <location>
        <position position="70"/>
    </location>
</feature>
<keyword evidence="2" id="KW-1185">Reference proteome</keyword>
<name>A0A420I7Z3_9PEZI</name>
<evidence type="ECO:0000313" key="1">
    <source>
        <dbReference type="EMBL" id="RKF65801.1"/>
    </source>
</evidence>
<organism evidence="1 2">
    <name type="scientific">Golovinomyces cichoracearum</name>
    <dbReference type="NCBI Taxonomy" id="62708"/>
    <lineage>
        <taxon>Eukaryota</taxon>
        <taxon>Fungi</taxon>
        <taxon>Dikarya</taxon>
        <taxon>Ascomycota</taxon>
        <taxon>Pezizomycotina</taxon>
        <taxon>Leotiomycetes</taxon>
        <taxon>Erysiphales</taxon>
        <taxon>Erysiphaceae</taxon>
        <taxon>Golovinomyces</taxon>
    </lineage>
</organism>
<protein>
    <submittedName>
        <fullName evidence="1">Uncharacterized protein</fullName>
    </submittedName>
</protein>
<dbReference type="Proteomes" id="UP000283383">
    <property type="component" value="Unassembled WGS sequence"/>
</dbReference>
<dbReference type="AlphaFoldDB" id="A0A420I7Z3"/>
<accession>A0A420I7Z3</accession>